<reference evidence="2 3" key="1">
    <citation type="submission" date="2016-11" db="EMBL/GenBank/DDBJ databases">
        <authorList>
            <person name="Jaros S."/>
            <person name="Januszkiewicz K."/>
            <person name="Wedrychowicz H."/>
        </authorList>
    </citation>
    <scope>NUCLEOTIDE SEQUENCE [LARGE SCALE GENOMIC DNA]</scope>
    <source>
        <strain evidence="2 3">CGMCC 4.2025</strain>
    </source>
</reference>
<dbReference type="Gene3D" id="1.10.3300.10">
    <property type="entry name" value="Jann2411-like domain"/>
    <property type="match status" value="1"/>
</dbReference>
<dbReference type="Proteomes" id="UP000184111">
    <property type="component" value="Unassembled WGS sequence"/>
</dbReference>
<feature type="domain" description="Zinc finger CGNR" evidence="1">
    <location>
        <begin position="143"/>
        <end position="184"/>
    </location>
</feature>
<organism evidence="2 3">
    <name type="scientific">Actinacidiphila paucisporea</name>
    <dbReference type="NCBI Taxonomy" id="310782"/>
    <lineage>
        <taxon>Bacteria</taxon>
        <taxon>Bacillati</taxon>
        <taxon>Actinomycetota</taxon>
        <taxon>Actinomycetes</taxon>
        <taxon>Kitasatosporales</taxon>
        <taxon>Streptomycetaceae</taxon>
        <taxon>Actinacidiphila</taxon>
    </lineage>
</organism>
<gene>
    <name evidence="2" type="ORF">SAMN05216499_107234</name>
</gene>
<dbReference type="PANTHER" id="PTHR35525:SF3">
    <property type="entry name" value="BLL6575 PROTEIN"/>
    <property type="match status" value="1"/>
</dbReference>
<proteinExistence type="predicted"/>
<dbReference type="InterPro" id="IPR021005">
    <property type="entry name" value="Znf_CGNR"/>
</dbReference>
<keyword evidence="3" id="KW-1185">Reference proteome</keyword>
<dbReference type="SUPFAM" id="SSF160904">
    <property type="entry name" value="Jann2411-like"/>
    <property type="match status" value="1"/>
</dbReference>
<dbReference type="InterPro" id="IPR010852">
    <property type="entry name" value="ABATE"/>
</dbReference>
<dbReference type="EMBL" id="FRBI01000007">
    <property type="protein sequence ID" value="SHM00351.1"/>
    <property type="molecule type" value="Genomic_DNA"/>
</dbReference>
<protein>
    <submittedName>
        <fullName evidence="2">Conserved protein containing a Zn-ribbon-like motif, possibly RNA-binding</fullName>
    </submittedName>
</protein>
<sequence>MARVEQPGVRDPAPEPLRLVQDLVNTVDLEGGSEELRTAEEAADWARGRGLSGRGYDADALADVLTLREALRDVCAAHAGTDVPAATTAALDRLLARAPLRLAVDAEGRATVVPAGGLAGADELAAAVAAAIVRATADGTWPRLKACAAGTCRWVYYDRSPAGRSRWCTMAICGSRAKMRTYRKNGRVSAPEAG</sequence>
<evidence type="ECO:0000259" key="1">
    <source>
        <dbReference type="Pfam" id="PF11706"/>
    </source>
</evidence>
<dbReference type="Pfam" id="PF07336">
    <property type="entry name" value="ABATE"/>
    <property type="match status" value="1"/>
</dbReference>
<evidence type="ECO:0000313" key="3">
    <source>
        <dbReference type="Proteomes" id="UP000184111"/>
    </source>
</evidence>
<name>A0A1M7F8H6_9ACTN</name>
<dbReference type="STRING" id="310782.SAMN05216499_107234"/>
<evidence type="ECO:0000313" key="2">
    <source>
        <dbReference type="EMBL" id="SHM00351.1"/>
    </source>
</evidence>
<dbReference type="InterPro" id="IPR023286">
    <property type="entry name" value="ABATE_dom_sf"/>
</dbReference>
<dbReference type="Pfam" id="PF11706">
    <property type="entry name" value="zf-CGNR"/>
    <property type="match status" value="1"/>
</dbReference>
<dbReference type="PANTHER" id="PTHR35525">
    <property type="entry name" value="BLL6575 PROTEIN"/>
    <property type="match status" value="1"/>
</dbReference>
<dbReference type="AlphaFoldDB" id="A0A1M7F8H6"/>
<accession>A0A1M7F8H6</accession>